<name>A0A9N9WM86_9DIPT</name>
<evidence type="ECO:0000313" key="1">
    <source>
        <dbReference type="EMBL" id="CAG9801122.1"/>
    </source>
</evidence>
<dbReference type="AlphaFoldDB" id="A0A9N9WM86"/>
<keyword evidence="2" id="KW-1185">Reference proteome</keyword>
<sequence>MFNRYQCKFMFCCLIKIESLNTFCVNIKLKLFKNENLGAFVCLHRIELSCTSIWSTIWRRIWTSSIWRWWIWWITIKCACWC</sequence>
<gene>
    <name evidence="1" type="ORF">CHIRRI_LOCUS4057</name>
</gene>
<reference evidence="1" key="2">
    <citation type="submission" date="2022-10" db="EMBL/GenBank/DDBJ databases">
        <authorList>
            <consortium name="ENA_rothamsted_submissions"/>
            <consortium name="culmorum"/>
            <person name="King R."/>
        </authorList>
    </citation>
    <scope>NUCLEOTIDE SEQUENCE</scope>
</reference>
<accession>A0A9N9WM86</accession>
<dbReference type="EMBL" id="OU895877">
    <property type="protein sequence ID" value="CAG9801122.1"/>
    <property type="molecule type" value="Genomic_DNA"/>
</dbReference>
<organism evidence="1 2">
    <name type="scientific">Chironomus riparius</name>
    <dbReference type="NCBI Taxonomy" id="315576"/>
    <lineage>
        <taxon>Eukaryota</taxon>
        <taxon>Metazoa</taxon>
        <taxon>Ecdysozoa</taxon>
        <taxon>Arthropoda</taxon>
        <taxon>Hexapoda</taxon>
        <taxon>Insecta</taxon>
        <taxon>Pterygota</taxon>
        <taxon>Neoptera</taxon>
        <taxon>Endopterygota</taxon>
        <taxon>Diptera</taxon>
        <taxon>Nematocera</taxon>
        <taxon>Chironomoidea</taxon>
        <taxon>Chironomidae</taxon>
        <taxon>Chironominae</taxon>
        <taxon>Chironomus</taxon>
    </lineage>
</organism>
<proteinExistence type="predicted"/>
<protein>
    <submittedName>
        <fullName evidence="1">Uncharacterized protein</fullName>
    </submittedName>
</protein>
<evidence type="ECO:0000313" key="2">
    <source>
        <dbReference type="Proteomes" id="UP001153620"/>
    </source>
</evidence>
<dbReference type="Proteomes" id="UP001153620">
    <property type="component" value="Chromosome 1"/>
</dbReference>
<reference evidence="1" key="1">
    <citation type="submission" date="2022-01" db="EMBL/GenBank/DDBJ databases">
        <authorList>
            <person name="King R."/>
        </authorList>
    </citation>
    <scope>NUCLEOTIDE SEQUENCE</scope>
</reference>